<evidence type="ECO:0000313" key="2">
    <source>
        <dbReference type="EMBL" id="ASC02924.1"/>
    </source>
</evidence>
<protein>
    <recommendedName>
        <fullName evidence="4">DUF997 domain-containing protein</fullName>
    </recommendedName>
</protein>
<keyword evidence="1" id="KW-1133">Transmembrane helix</keyword>
<gene>
    <name evidence="2" type="ORF">CBG50_06140</name>
</gene>
<dbReference type="InterPro" id="IPR010398">
    <property type="entry name" value="DUF997"/>
</dbReference>
<proteinExistence type="predicted"/>
<dbReference type="EMBL" id="CP021934">
    <property type="protein sequence ID" value="ASC02924.1"/>
    <property type="molecule type" value="Genomic_DNA"/>
</dbReference>
<dbReference type="Proteomes" id="UP000196759">
    <property type="component" value="Chromosome"/>
</dbReference>
<reference evidence="2 3" key="1">
    <citation type="submission" date="2017-06" db="EMBL/GenBank/DDBJ databases">
        <title>Draft genome sequence of Fusobacterium nucleatum subsp. polymorphum KCOM 1260 (=ChDC F218).</title>
        <authorList>
            <person name="Kook J.-K."/>
            <person name="Park S.-N."/>
            <person name="Lim Y.K."/>
            <person name="Roh H."/>
        </authorList>
    </citation>
    <scope>NUCLEOTIDE SEQUENCE [LARGE SCALE GENOMIC DNA]</scope>
    <source>
        <strain evidence="3">KCOM 1260 (ChDC F218)</strain>
    </source>
</reference>
<feature type="transmembrane region" description="Helical" evidence="1">
    <location>
        <begin position="21"/>
        <end position="43"/>
    </location>
</feature>
<evidence type="ECO:0008006" key="4">
    <source>
        <dbReference type="Google" id="ProtNLM"/>
    </source>
</evidence>
<accession>A0A1Z3CH32</accession>
<organism evidence="2 3">
    <name type="scientific">Fusobacterium nucleatum subsp. polymorphum</name>
    <name type="common">Fusobacterium polymorphum</name>
    <dbReference type="NCBI Taxonomy" id="76857"/>
    <lineage>
        <taxon>Bacteria</taxon>
        <taxon>Fusobacteriati</taxon>
        <taxon>Fusobacteriota</taxon>
        <taxon>Fusobacteriia</taxon>
        <taxon>Fusobacteriales</taxon>
        <taxon>Fusobacteriaceae</taxon>
        <taxon>Fusobacterium</taxon>
    </lineage>
</organism>
<dbReference type="PANTHER" id="PTHR39174">
    <property type="entry name" value="INNER MEMBRANE PROTEIN-RELATED"/>
    <property type="match status" value="1"/>
</dbReference>
<dbReference type="PANTHER" id="PTHR39174:SF1">
    <property type="entry name" value="INNER MEMBRANE PROTEIN"/>
    <property type="match status" value="1"/>
</dbReference>
<sequence length="104" mass="12801">MFFKEVNMNKDNKKNNISKQINKEVLITIGLYLFYFVWWYYFAYEYSSDNVEEYKYILGLPEWFFYSCVVGLVLINILVYICIKFLFKDIDFEKYNENNNLDKK</sequence>
<keyword evidence="1" id="KW-0812">Transmembrane</keyword>
<evidence type="ECO:0000313" key="3">
    <source>
        <dbReference type="Proteomes" id="UP000196759"/>
    </source>
</evidence>
<dbReference type="Pfam" id="PF06196">
    <property type="entry name" value="DUF997"/>
    <property type="match status" value="1"/>
</dbReference>
<dbReference type="AlphaFoldDB" id="A0A1Z3CH32"/>
<keyword evidence="1" id="KW-0472">Membrane</keyword>
<keyword evidence="3" id="KW-1185">Reference proteome</keyword>
<feature type="transmembrane region" description="Helical" evidence="1">
    <location>
        <begin position="63"/>
        <end position="87"/>
    </location>
</feature>
<evidence type="ECO:0000256" key="1">
    <source>
        <dbReference type="SAM" id="Phobius"/>
    </source>
</evidence>
<name>A0A1Z3CH32_FUSNP</name>